<comment type="pathway">
    <text evidence="1 7">Cofactor biosynthesis; riboflavin biosynthesis; riboflavin from 2-hydroxy-3-oxobutyl phosphate and 5-amino-6-(D-ribitylamino)uracil: step 1/2.</text>
</comment>
<dbReference type="Gene3D" id="3.40.50.960">
    <property type="entry name" value="Lumazine/riboflavin synthase"/>
    <property type="match status" value="1"/>
</dbReference>
<dbReference type="EMBL" id="CP089982">
    <property type="protein sequence ID" value="WXA91781.1"/>
    <property type="molecule type" value="Genomic_DNA"/>
</dbReference>
<feature type="active site" description="Proton donor" evidence="7">
    <location>
        <position position="109"/>
    </location>
</feature>
<keyword evidence="5 7" id="KW-0808">Transferase</keyword>
<evidence type="ECO:0000256" key="6">
    <source>
        <dbReference type="ARBA" id="ARBA00048785"/>
    </source>
</evidence>
<keyword evidence="4 7" id="KW-0686">Riboflavin biosynthesis</keyword>
<dbReference type="InterPro" id="IPR034964">
    <property type="entry name" value="LS"/>
</dbReference>
<evidence type="ECO:0000256" key="3">
    <source>
        <dbReference type="ARBA" id="ARBA00012664"/>
    </source>
</evidence>
<dbReference type="PANTHER" id="PTHR21058:SF0">
    <property type="entry name" value="6,7-DIMETHYL-8-RIBITYLLUMAZINE SYNTHASE"/>
    <property type="match status" value="1"/>
</dbReference>
<gene>
    <name evidence="7 8" type="primary">ribH</name>
    <name evidence="8" type="ORF">LZC95_35690</name>
</gene>
<dbReference type="GO" id="GO:0000906">
    <property type="term" value="F:6,7-dimethyl-8-ribityllumazine synthase activity"/>
    <property type="evidence" value="ECO:0007669"/>
    <property type="project" value="UniProtKB-EC"/>
</dbReference>
<evidence type="ECO:0000256" key="5">
    <source>
        <dbReference type="ARBA" id="ARBA00022679"/>
    </source>
</evidence>
<dbReference type="SUPFAM" id="SSF52121">
    <property type="entry name" value="Lumazine synthase"/>
    <property type="match status" value="1"/>
</dbReference>
<protein>
    <recommendedName>
        <fullName evidence="3 7">6,7-dimethyl-8-ribityllumazine synthase</fullName>
        <shortName evidence="7">DMRL synthase</shortName>
        <shortName evidence="7">LS</shortName>
        <shortName evidence="7">Lumazine synthase</shortName>
        <ecNumber evidence="3 7">2.5.1.78</ecNumber>
    </recommendedName>
</protein>
<evidence type="ECO:0000313" key="9">
    <source>
        <dbReference type="Proteomes" id="UP001379533"/>
    </source>
</evidence>
<feature type="binding site" evidence="7">
    <location>
        <position position="147"/>
    </location>
    <ligand>
        <name>(2S)-2-hydroxy-3-oxobutyl phosphate</name>
        <dbReference type="ChEBI" id="CHEBI:58830"/>
    </ligand>
</feature>
<comment type="similarity">
    <text evidence="2 7">Belongs to the DMRL synthase family.</text>
</comment>
<evidence type="ECO:0000256" key="7">
    <source>
        <dbReference type="HAMAP-Rule" id="MF_00178"/>
    </source>
</evidence>
<feature type="binding site" evidence="7">
    <location>
        <begin position="63"/>
        <end position="65"/>
    </location>
    <ligand>
        <name>5-amino-6-(D-ribitylamino)uracil</name>
        <dbReference type="ChEBI" id="CHEBI:15934"/>
    </ligand>
</feature>
<keyword evidence="9" id="KW-1185">Reference proteome</keyword>
<dbReference type="CDD" id="cd09209">
    <property type="entry name" value="Lumazine_synthase-I"/>
    <property type="match status" value="1"/>
</dbReference>
<dbReference type="EC" id="2.5.1.78" evidence="3 7"/>
<dbReference type="Proteomes" id="UP001379533">
    <property type="component" value="Chromosome"/>
</dbReference>
<reference evidence="8 9" key="1">
    <citation type="submission" date="2021-12" db="EMBL/GenBank/DDBJ databases">
        <title>Discovery of the Pendulisporaceae a myxobacterial family with distinct sporulation behavior and unique specialized metabolism.</title>
        <authorList>
            <person name="Garcia R."/>
            <person name="Popoff A."/>
            <person name="Bader C.D."/>
            <person name="Loehr J."/>
            <person name="Walesch S."/>
            <person name="Walt C."/>
            <person name="Boldt J."/>
            <person name="Bunk B."/>
            <person name="Haeckl F.J.F.P.J."/>
            <person name="Gunesch A.P."/>
            <person name="Birkelbach J."/>
            <person name="Nuebel U."/>
            <person name="Pietschmann T."/>
            <person name="Bach T."/>
            <person name="Mueller R."/>
        </authorList>
    </citation>
    <scope>NUCLEOTIDE SEQUENCE [LARGE SCALE GENOMIC DNA]</scope>
    <source>
        <strain evidence="8 9">MSr12523</strain>
    </source>
</reference>
<dbReference type="InterPro" id="IPR036467">
    <property type="entry name" value="LS/RS_sf"/>
</dbReference>
<comment type="catalytic activity">
    <reaction evidence="6 7">
        <text>(2S)-2-hydroxy-3-oxobutyl phosphate + 5-amino-6-(D-ribitylamino)uracil = 6,7-dimethyl-8-(1-D-ribityl)lumazine + phosphate + 2 H2O + H(+)</text>
        <dbReference type="Rhea" id="RHEA:26152"/>
        <dbReference type="ChEBI" id="CHEBI:15377"/>
        <dbReference type="ChEBI" id="CHEBI:15378"/>
        <dbReference type="ChEBI" id="CHEBI:15934"/>
        <dbReference type="ChEBI" id="CHEBI:43474"/>
        <dbReference type="ChEBI" id="CHEBI:58201"/>
        <dbReference type="ChEBI" id="CHEBI:58830"/>
        <dbReference type="EC" id="2.5.1.78"/>
    </reaction>
</comment>
<dbReference type="RefSeq" id="WP_394842399.1">
    <property type="nucleotide sequence ID" value="NZ_CP089982.1"/>
</dbReference>
<feature type="binding site" evidence="7">
    <location>
        <position position="133"/>
    </location>
    <ligand>
        <name>5-amino-6-(D-ribitylamino)uracil</name>
        <dbReference type="ChEBI" id="CHEBI:15934"/>
    </ligand>
</feature>
<proteinExistence type="inferred from homology"/>
<accession>A0ABZ2JZ72</accession>
<evidence type="ECO:0000256" key="1">
    <source>
        <dbReference type="ARBA" id="ARBA00004917"/>
    </source>
</evidence>
<sequence length="178" mass="18614">MPTLEDARTIVGNLVVPSGAKFAIVASRFNDFIVEPLLRGAFDAIVRHGGDARNITIVRVPGAWEIPVVVERLAHVAMRQQRPASGPGGERKFDAIIALSTVIRGSTPHFDYVAGEAAKVGSVAAATGVPVSFGVLTTDTIEQAIERAGTKAGNKGWDAAVSAIEMVSLSRALDEAGL</sequence>
<organism evidence="8 9">
    <name type="scientific">Pendulispora brunnea</name>
    <dbReference type="NCBI Taxonomy" id="2905690"/>
    <lineage>
        <taxon>Bacteria</taxon>
        <taxon>Pseudomonadati</taxon>
        <taxon>Myxococcota</taxon>
        <taxon>Myxococcia</taxon>
        <taxon>Myxococcales</taxon>
        <taxon>Sorangiineae</taxon>
        <taxon>Pendulisporaceae</taxon>
        <taxon>Pendulispora</taxon>
    </lineage>
</organism>
<feature type="binding site" evidence="7">
    <location>
        <position position="29"/>
    </location>
    <ligand>
        <name>5-amino-6-(D-ribitylamino)uracil</name>
        <dbReference type="ChEBI" id="CHEBI:15934"/>
    </ligand>
</feature>
<dbReference type="HAMAP" id="MF_00178">
    <property type="entry name" value="Lumazine_synth"/>
    <property type="match status" value="1"/>
</dbReference>
<comment type="function">
    <text evidence="7">Catalyzes the formation of 6,7-dimethyl-8-ribityllumazine by condensation of 5-amino-6-(D-ribitylamino)uracil with 3,4-dihydroxy-2-butanone 4-phosphate. This is the penultimate step in the biosynthesis of riboflavin.</text>
</comment>
<dbReference type="InterPro" id="IPR002180">
    <property type="entry name" value="LS/RS"/>
</dbReference>
<feature type="binding site" evidence="7">
    <location>
        <begin position="101"/>
        <end position="103"/>
    </location>
    <ligand>
        <name>5-amino-6-(D-ribitylamino)uracil</name>
        <dbReference type="ChEBI" id="CHEBI:15934"/>
    </ligand>
</feature>
<dbReference type="Pfam" id="PF00885">
    <property type="entry name" value="DMRL_synthase"/>
    <property type="match status" value="1"/>
</dbReference>
<name>A0ABZ2JZ72_9BACT</name>
<evidence type="ECO:0000256" key="4">
    <source>
        <dbReference type="ARBA" id="ARBA00022619"/>
    </source>
</evidence>
<evidence type="ECO:0000256" key="2">
    <source>
        <dbReference type="ARBA" id="ARBA00007424"/>
    </source>
</evidence>
<evidence type="ECO:0000313" key="8">
    <source>
        <dbReference type="EMBL" id="WXA91781.1"/>
    </source>
</evidence>
<feature type="binding site" evidence="7">
    <location>
        <begin position="106"/>
        <end position="107"/>
    </location>
    <ligand>
        <name>(2S)-2-hydroxy-3-oxobutyl phosphate</name>
        <dbReference type="ChEBI" id="CHEBI:58830"/>
    </ligand>
</feature>
<dbReference type="PANTHER" id="PTHR21058">
    <property type="entry name" value="6,7-DIMETHYL-8-RIBITYLLUMAZINE SYNTHASE DMRL SYNTHASE LUMAZINE SYNTHASE"/>
    <property type="match status" value="1"/>
</dbReference>
<dbReference type="NCBIfam" id="TIGR00114">
    <property type="entry name" value="lumazine-synth"/>
    <property type="match status" value="1"/>
</dbReference>